<dbReference type="InterPro" id="IPR013022">
    <property type="entry name" value="Xyl_isomerase-like_TIM-brl"/>
</dbReference>
<dbReference type="Gene3D" id="3.20.20.150">
    <property type="entry name" value="Divalent-metal-dependent TIM barrel enzymes"/>
    <property type="match status" value="1"/>
</dbReference>
<dbReference type="PANTHER" id="PTHR12110:SF21">
    <property type="entry name" value="XYLOSE ISOMERASE-LIKE TIM BARREL DOMAIN-CONTAINING PROTEIN"/>
    <property type="match status" value="1"/>
</dbReference>
<dbReference type="Proteomes" id="UP000198607">
    <property type="component" value="Unassembled WGS sequence"/>
</dbReference>
<feature type="domain" description="Xylose isomerase-like TIM barrel" evidence="1">
    <location>
        <begin position="22"/>
        <end position="268"/>
    </location>
</feature>
<dbReference type="InterPro" id="IPR050312">
    <property type="entry name" value="IolE/XylAMocC-like"/>
</dbReference>
<evidence type="ECO:0000313" key="2">
    <source>
        <dbReference type="EMBL" id="SDG86953.1"/>
    </source>
</evidence>
<proteinExistence type="predicted"/>
<dbReference type="AlphaFoldDB" id="A0A1G7XSF1"/>
<keyword evidence="3" id="KW-1185">Reference proteome</keyword>
<dbReference type="SUPFAM" id="SSF51658">
    <property type="entry name" value="Xylose isomerase-like"/>
    <property type="match status" value="1"/>
</dbReference>
<sequence length="274" mass="30080">MRLAVCNELFGHMPLRDAAAMTARCGFHGLELAPFTVFGDFTAPAIKRGIAETKAALQASGLRFAGFHWLLAKPDGLHITTADKALRQKSWDHLRRLLDAAAELGGGNMILGSPKQRGTPPGQTHAETIDILTDELAAIAPYAAERQSAILLEALSSDQTDVVNLMSEVDTIIRRINNPGVCGMFDFHNCADESSSYEALIDRHFDMIRHVHLNDSKGNAPACGDTSYHPAFATLKRFNYAAWVSLEIFSIPEDPLKILQQTMAYLNEVETMTK</sequence>
<dbReference type="GO" id="GO:0016853">
    <property type="term" value="F:isomerase activity"/>
    <property type="evidence" value="ECO:0007669"/>
    <property type="project" value="UniProtKB-KW"/>
</dbReference>
<dbReference type="Pfam" id="PF01261">
    <property type="entry name" value="AP_endonuc_2"/>
    <property type="match status" value="1"/>
</dbReference>
<gene>
    <name evidence="2" type="ORF">SAMN05660652_00778</name>
</gene>
<evidence type="ECO:0000313" key="3">
    <source>
        <dbReference type="Proteomes" id="UP000198607"/>
    </source>
</evidence>
<evidence type="ECO:0000259" key="1">
    <source>
        <dbReference type="Pfam" id="PF01261"/>
    </source>
</evidence>
<dbReference type="STRING" id="83767.SAMN05660652_00778"/>
<protein>
    <submittedName>
        <fullName evidence="2">Sugar phosphate isomerase/epimerase</fullName>
    </submittedName>
</protein>
<accession>A0A1G7XSF1</accession>
<dbReference type="RefSeq" id="WP_176785741.1">
    <property type="nucleotide sequence ID" value="NZ_FNCY01000002.1"/>
</dbReference>
<name>A0A1G7XSF1_9RHOO</name>
<dbReference type="PANTHER" id="PTHR12110">
    <property type="entry name" value="HYDROXYPYRUVATE ISOMERASE"/>
    <property type="match status" value="1"/>
</dbReference>
<organism evidence="2 3">
    <name type="scientific">Propionivibrio dicarboxylicus</name>
    <dbReference type="NCBI Taxonomy" id="83767"/>
    <lineage>
        <taxon>Bacteria</taxon>
        <taxon>Pseudomonadati</taxon>
        <taxon>Pseudomonadota</taxon>
        <taxon>Betaproteobacteria</taxon>
        <taxon>Rhodocyclales</taxon>
        <taxon>Rhodocyclaceae</taxon>
        <taxon>Propionivibrio</taxon>
    </lineage>
</organism>
<keyword evidence="2" id="KW-0413">Isomerase</keyword>
<dbReference type="EMBL" id="FNCY01000002">
    <property type="protein sequence ID" value="SDG86953.1"/>
    <property type="molecule type" value="Genomic_DNA"/>
</dbReference>
<dbReference type="InterPro" id="IPR036237">
    <property type="entry name" value="Xyl_isomerase-like_sf"/>
</dbReference>
<reference evidence="2 3" key="1">
    <citation type="submission" date="2016-10" db="EMBL/GenBank/DDBJ databases">
        <authorList>
            <person name="de Groot N.N."/>
        </authorList>
    </citation>
    <scope>NUCLEOTIDE SEQUENCE [LARGE SCALE GENOMIC DNA]</scope>
    <source>
        <strain evidence="2 3">DSM 5885</strain>
    </source>
</reference>